<evidence type="ECO:0000256" key="1">
    <source>
        <dbReference type="SAM" id="MobiDB-lite"/>
    </source>
</evidence>
<proteinExistence type="predicted"/>
<dbReference type="EMBL" id="CP073754">
    <property type="protein sequence ID" value="QWF71643.1"/>
    <property type="molecule type" value="Genomic_DNA"/>
</dbReference>
<dbReference type="Proteomes" id="UP000676649">
    <property type="component" value="Chromosome"/>
</dbReference>
<evidence type="ECO:0000313" key="2">
    <source>
        <dbReference type="EMBL" id="QWF71643.1"/>
    </source>
</evidence>
<reference evidence="2" key="1">
    <citation type="submission" date="2021-04" db="EMBL/GenBank/DDBJ databases">
        <title>Draft genome sequence data of methanotrophic Methylovulum sp. strain S1L and Methylomonas sp. strain S2AM isolated from boreal lake water columns.</title>
        <authorList>
            <person name="Rissanen A.J."/>
            <person name="Mangayil R."/>
            <person name="Svenning M.M."/>
            <person name="Khanongnuch R."/>
        </authorList>
    </citation>
    <scope>NUCLEOTIDE SEQUENCE</scope>
    <source>
        <strain evidence="2">S2AM</strain>
    </source>
</reference>
<accession>A0A975RAS3</accession>
<feature type="region of interest" description="Disordered" evidence="1">
    <location>
        <begin position="34"/>
        <end position="59"/>
    </location>
</feature>
<evidence type="ECO:0000313" key="3">
    <source>
        <dbReference type="Proteomes" id="UP000676649"/>
    </source>
</evidence>
<feature type="compositionally biased region" description="Polar residues" evidence="1">
    <location>
        <begin position="40"/>
        <end position="59"/>
    </location>
</feature>
<dbReference type="AlphaFoldDB" id="A0A975RAS3"/>
<dbReference type="KEGG" id="mpad:KEF85_03955"/>
<name>A0A975RAS3_9GAMM</name>
<protein>
    <submittedName>
        <fullName evidence="2">Uncharacterized protein</fullName>
    </submittedName>
</protein>
<dbReference type="RefSeq" id="WP_215583425.1">
    <property type="nucleotide sequence ID" value="NZ_CP073754.1"/>
</dbReference>
<organism evidence="2 3">
    <name type="scientific">Methylomonas paludis</name>
    <dbReference type="NCBI Taxonomy" id="1173101"/>
    <lineage>
        <taxon>Bacteria</taxon>
        <taxon>Pseudomonadati</taxon>
        <taxon>Pseudomonadota</taxon>
        <taxon>Gammaproteobacteria</taxon>
        <taxon>Methylococcales</taxon>
        <taxon>Methylococcaceae</taxon>
        <taxon>Methylomonas</taxon>
    </lineage>
</organism>
<gene>
    <name evidence="2" type="ORF">KEF85_03955</name>
</gene>
<sequence length="59" mass="6435">MTDITLTAAPEDVPTLLVDCARLMRITAFRNPTPYPAKQGWSTTNAAQSATGFNQLNRP</sequence>
<keyword evidence="3" id="KW-1185">Reference proteome</keyword>